<evidence type="ECO:0000256" key="1">
    <source>
        <dbReference type="ARBA" id="ARBA00010797"/>
    </source>
</evidence>
<evidence type="ECO:0000256" key="2">
    <source>
        <dbReference type="ARBA" id="ARBA00022980"/>
    </source>
</evidence>
<keyword evidence="6" id="KW-1185">Reference proteome</keyword>
<proteinExistence type="inferred from homology"/>
<gene>
    <name evidence="5" type="ORF">BaOVIS_013280</name>
</gene>
<dbReference type="AlphaFoldDB" id="A0A9W5WUJ2"/>
<dbReference type="GO" id="GO:0006412">
    <property type="term" value="P:translation"/>
    <property type="evidence" value="ECO:0007669"/>
    <property type="project" value="InterPro"/>
</dbReference>
<feature type="chain" id="PRO_5040729742" evidence="4">
    <location>
        <begin position="20"/>
        <end position="158"/>
    </location>
</feature>
<dbReference type="PANTHER" id="PTHR15893:SF0">
    <property type="entry name" value="LARGE RIBOSOMAL SUBUNIT PROTEIN BL27M"/>
    <property type="match status" value="1"/>
</dbReference>
<dbReference type="OrthoDB" id="1867012at2759"/>
<dbReference type="PRINTS" id="PR00063">
    <property type="entry name" value="RIBOSOMALL27"/>
</dbReference>
<dbReference type="Pfam" id="PF01016">
    <property type="entry name" value="Ribosomal_L27"/>
    <property type="match status" value="1"/>
</dbReference>
<protein>
    <submittedName>
        <fullName evidence="5">Ribosomal protein L27</fullName>
    </submittedName>
</protein>
<dbReference type="Proteomes" id="UP001057455">
    <property type="component" value="Unassembled WGS sequence"/>
</dbReference>
<reference evidence="5" key="1">
    <citation type="submission" date="2019-12" db="EMBL/GenBank/DDBJ databases">
        <title>Genome sequence of Babesia ovis.</title>
        <authorList>
            <person name="Yamagishi J."/>
            <person name="Sevinc F."/>
            <person name="Xuan X."/>
        </authorList>
    </citation>
    <scope>NUCLEOTIDE SEQUENCE</scope>
    <source>
        <strain evidence="5">Selcuk</strain>
    </source>
</reference>
<evidence type="ECO:0000313" key="6">
    <source>
        <dbReference type="Proteomes" id="UP001057455"/>
    </source>
</evidence>
<comment type="caution">
    <text evidence="5">The sequence shown here is derived from an EMBL/GenBank/DDBJ whole genome shotgun (WGS) entry which is preliminary data.</text>
</comment>
<accession>A0A9W5WUJ2</accession>
<evidence type="ECO:0000256" key="3">
    <source>
        <dbReference type="ARBA" id="ARBA00023274"/>
    </source>
</evidence>
<keyword evidence="3" id="KW-0687">Ribonucleoprotein</keyword>
<keyword evidence="4" id="KW-0732">Signal</keyword>
<comment type="similarity">
    <text evidence="1">Belongs to the bacterial ribosomal protein bL27 family.</text>
</comment>
<dbReference type="InterPro" id="IPR001684">
    <property type="entry name" value="Ribosomal_bL27"/>
</dbReference>
<keyword evidence="2 5" id="KW-0689">Ribosomal protein</keyword>
<dbReference type="GO" id="GO:1990904">
    <property type="term" value="C:ribonucleoprotein complex"/>
    <property type="evidence" value="ECO:0007669"/>
    <property type="project" value="UniProtKB-KW"/>
</dbReference>
<dbReference type="InterPro" id="IPR018261">
    <property type="entry name" value="Ribosomal_bL27_CS"/>
</dbReference>
<dbReference type="PANTHER" id="PTHR15893">
    <property type="entry name" value="RIBOSOMAL PROTEIN L27"/>
    <property type="match status" value="1"/>
</dbReference>
<feature type="signal peptide" evidence="4">
    <location>
        <begin position="1"/>
        <end position="19"/>
    </location>
</feature>
<dbReference type="Gene3D" id="2.40.50.100">
    <property type="match status" value="1"/>
</dbReference>
<dbReference type="SUPFAM" id="SSF110324">
    <property type="entry name" value="Ribosomal L27 protein-like"/>
    <property type="match status" value="1"/>
</dbReference>
<dbReference type="EMBL" id="BLIY01000008">
    <property type="protein sequence ID" value="GFE53924.1"/>
    <property type="molecule type" value="Genomic_DNA"/>
</dbReference>
<sequence>MRIQLSSVLTLFFVNVVVSYGWRAPSRVSLVYPSSLRAGFSLQAHKTGTGCTKNGRDSNPKFLGIKKTHNSFAFVGNIIVRQRGAKFKCGVGTKMGRDHTIYAAKNGRVQILNHRVSVLDLAAERQMLRQHTTSSYFMEPTLHTLSKLWTGKADRVNK</sequence>
<name>A0A9W5WUJ2_BABOV</name>
<evidence type="ECO:0000256" key="4">
    <source>
        <dbReference type="SAM" id="SignalP"/>
    </source>
</evidence>
<evidence type="ECO:0000313" key="5">
    <source>
        <dbReference type="EMBL" id="GFE53924.1"/>
    </source>
</evidence>
<dbReference type="GO" id="GO:0005840">
    <property type="term" value="C:ribosome"/>
    <property type="evidence" value="ECO:0007669"/>
    <property type="project" value="UniProtKB-KW"/>
</dbReference>
<dbReference type="FunFam" id="2.40.50.100:FF:000060">
    <property type="entry name" value="Apicoplast ribosomal protein L27"/>
    <property type="match status" value="1"/>
</dbReference>
<organism evidence="5 6">
    <name type="scientific">Babesia ovis</name>
    <dbReference type="NCBI Taxonomy" id="5869"/>
    <lineage>
        <taxon>Eukaryota</taxon>
        <taxon>Sar</taxon>
        <taxon>Alveolata</taxon>
        <taxon>Apicomplexa</taxon>
        <taxon>Aconoidasida</taxon>
        <taxon>Piroplasmida</taxon>
        <taxon>Babesiidae</taxon>
        <taxon>Babesia</taxon>
    </lineage>
</organism>
<dbReference type="GO" id="GO:0003735">
    <property type="term" value="F:structural constituent of ribosome"/>
    <property type="evidence" value="ECO:0007669"/>
    <property type="project" value="InterPro"/>
</dbReference>
<dbReference type="PROSITE" id="PS00831">
    <property type="entry name" value="RIBOSOMAL_L27"/>
    <property type="match status" value="1"/>
</dbReference>